<protein>
    <submittedName>
        <fullName evidence="2">Glycosyl transferase family 2</fullName>
    </submittedName>
</protein>
<proteinExistence type="predicted"/>
<dbReference type="CDD" id="cd00761">
    <property type="entry name" value="Glyco_tranf_GTA_type"/>
    <property type="match status" value="1"/>
</dbReference>
<reference evidence="2 3" key="1">
    <citation type="submission" date="2017-06" db="EMBL/GenBank/DDBJ databases">
        <authorList>
            <person name="Kim H.J."/>
            <person name="Triplett B.A."/>
        </authorList>
    </citation>
    <scope>NUCLEOTIDE SEQUENCE [LARGE SCALE GENOMIC DNA]</scope>
    <source>
        <strain evidence="2 3">DSM 19307</strain>
    </source>
</reference>
<feature type="domain" description="Glycosyltransferase 2-like" evidence="1">
    <location>
        <begin position="7"/>
        <end position="171"/>
    </location>
</feature>
<dbReference type="SUPFAM" id="SSF53448">
    <property type="entry name" value="Nucleotide-diphospho-sugar transferases"/>
    <property type="match status" value="1"/>
</dbReference>
<evidence type="ECO:0000313" key="3">
    <source>
        <dbReference type="Proteomes" id="UP000198393"/>
    </source>
</evidence>
<sequence>MGNPLVSVVLPFYNAPYLEEAIQSILNQTYEHFELILVNNASTDDSVKVAKRYASDPRITLIDQPRKGVVFAANGGIEAARGAYIARMDSDDISHPQRLELQTNLLLEDSTLGVVSGLIEYLGPTENGGFIHYVDWLNSIITEEQISLNRFVEFPIANPTLMVRRELFDQYGIYKDGDFPEDYELFLRFQSNNVKMKKIDKSILTWRDTESRLTRTDNRYAQESFFKVKAKYLAQWLKTNNPFHPKIYIWGAGRVSRRRSDLLINEGIAVVNYIDVKSGKQTLHYDNLPDKESAFIVSYVSNRGIREEIRSYLIQNGYIEGVNFILAA</sequence>
<gene>
    <name evidence="2" type="ORF">SAMN05421640_1189</name>
</gene>
<dbReference type="AlphaFoldDB" id="A0A239H9S7"/>
<organism evidence="2 3">
    <name type="scientific">Ekhidna lutea</name>
    <dbReference type="NCBI Taxonomy" id="447679"/>
    <lineage>
        <taxon>Bacteria</taxon>
        <taxon>Pseudomonadati</taxon>
        <taxon>Bacteroidota</taxon>
        <taxon>Cytophagia</taxon>
        <taxon>Cytophagales</taxon>
        <taxon>Reichenbachiellaceae</taxon>
        <taxon>Ekhidna</taxon>
    </lineage>
</organism>
<dbReference type="GO" id="GO:0016758">
    <property type="term" value="F:hexosyltransferase activity"/>
    <property type="evidence" value="ECO:0007669"/>
    <property type="project" value="UniProtKB-ARBA"/>
</dbReference>
<keyword evidence="3" id="KW-1185">Reference proteome</keyword>
<dbReference type="Proteomes" id="UP000198393">
    <property type="component" value="Unassembled WGS sequence"/>
</dbReference>
<keyword evidence="2" id="KW-0808">Transferase</keyword>
<evidence type="ECO:0000313" key="2">
    <source>
        <dbReference type="EMBL" id="SNS77573.1"/>
    </source>
</evidence>
<dbReference type="EMBL" id="FZPD01000002">
    <property type="protein sequence ID" value="SNS77573.1"/>
    <property type="molecule type" value="Genomic_DNA"/>
</dbReference>
<dbReference type="RefSeq" id="WP_089355943.1">
    <property type="nucleotide sequence ID" value="NZ_FZPD01000002.1"/>
</dbReference>
<dbReference type="InterPro" id="IPR029044">
    <property type="entry name" value="Nucleotide-diphossugar_trans"/>
</dbReference>
<dbReference type="Pfam" id="PF00535">
    <property type="entry name" value="Glycos_transf_2"/>
    <property type="match status" value="1"/>
</dbReference>
<dbReference type="Gene3D" id="3.90.550.10">
    <property type="entry name" value="Spore Coat Polysaccharide Biosynthesis Protein SpsA, Chain A"/>
    <property type="match status" value="1"/>
</dbReference>
<dbReference type="InterPro" id="IPR001173">
    <property type="entry name" value="Glyco_trans_2-like"/>
</dbReference>
<evidence type="ECO:0000259" key="1">
    <source>
        <dbReference type="Pfam" id="PF00535"/>
    </source>
</evidence>
<name>A0A239H9S7_EKHLU</name>
<dbReference type="PANTHER" id="PTHR22916:SF3">
    <property type="entry name" value="UDP-GLCNAC:BETAGAL BETA-1,3-N-ACETYLGLUCOSAMINYLTRANSFERASE-LIKE PROTEIN 1"/>
    <property type="match status" value="1"/>
</dbReference>
<dbReference type="OrthoDB" id="597270at2"/>
<accession>A0A239H9S7</accession>
<dbReference type="PANTHER" id="PTHR22916">
    <property type="entry name" value="GLYCOSYLTRANSFERASE"/>
    <property type="match status" value="1"/>
</dbReference>